<evidence type="ECO:0000256" key="6">
    <source>
        <dbReference type="SAM" id="MobiDB-lite"/>
    </source>
</evidence>
<dbReference type="Pfam" id="PF00877">
    <property type="entry name" value="NLPC_P60"/>
    <property type="match status" value="1"/>
</dbReference>
<name>A0A543AZE6_9ACTN</name>
<reference evidence="9 10" key="1">
    <citation type="submission" date="2019-06" db="EMBL/GenBank/DDBJ databases">
        <title>Sequencing the genomes of 1000 actinobacteria strains.</title>
        <authorList>
            <person name="Klenk H.-P."/>
        </authorList>
    </citation>
    <scope>NUCLEOTIDE SEQUENCE [LARGE SCALE GENOMIC DNA]</scope>
    <source>
        <strain evidence="9 10">DSM 45928</strain>
    </source>
</reference>
<keyword evidence="10" id="KW-1185">Reference proteome</keyword>
<evidence type="ECO:0000256" key="1">
    <source>
        <dbReference type="ARBA" id="ARBA00007074"/>
    </source>
</evidence>
<organism evidence="9 10">
    <name type="scientific">Stackebrandtia endophytica</name>
    <dbReference type="NCBI Taxonomy" id="1496996"/>
    <lineage>
        <taxon>Bacteria</taxon>
        <taxon>Bacillati</taxon>
        <taxon>Actinomycetota</taxon>
        <taxon>Actinomycetes</taxon>
        <taxon>Glycomycetales</taxon>
        <taxon>Glycomycetaceae</taxon>
        <taxon>Stackebrandtia</taxon>
    </lineage>
</organism>
<dbReference type="GO" id="GO:0008234">
    <property type="term" value="F:cysteine-type peptidase activity"/>
    <property type="evidence" value="ECO:0007669"/>
    <property type="project" value="UniProtKB-KW"/>
</dbReference>
<feature type="compositionally biased region" description="Acidic residues" evidence="6">
    <location>
        <begin position="409"/>
        <end position="419"/>
    </location>
</feature>
<dbReference type="AlphaFoldDB" id="A0A543AZE6"/>
<evidence type="ECO:0000256" key="2">
    <source>
        <dbReference type="ARBA" id="ARBA00022670"/>
    </source>
</evidence>
<dbReference type="PROSITE" id="PS51935">
    <property type="entry name" value="NLPC_P60"/>
    <property type="match status" value="1"/>
</dbReference>
<dbReference type="EMBL" id="VFOW01000001">
    <property type="protein sequence ID" value="TQL77964.1"/>
    <property type="molecule type" value="Genomic_DNA"/>
</dbReference>
<evidence type="ECO:0000313" key="10">
    <source>
        <dbReference type="Proteomes" id="UP000317043"/>
    </source>
</evidence>
<dbReference type="OrthoDB" id="5184762at2"/>
<keyword evidence="3" id="KW-0378">Hydrolase</keyword>
<feature type="compositionally biased region" description="Pro residues" evidence="6">
    <location>
        <begin position="397"/>
        <end position="407"/>
    </location>
</feature>
<comment type="similarity">
    <text evidence="1">Belongs to the peptidase C40 family.</text>
</comment>
<keyword evidence="7" id="KW-0732">Signal</keyword>
<accession>A0A543AZE6</accession>
<evidence type="ECO:0000313" key="9">
    <source>
        <dbReference type="EMBL" id="TQL77964.1"/>
    </source>
</evidence>
<feature type="region of interest" description="Disordered" evidence="6">
    <location>
        <begin position="34"/>
        <end position="74"/>
    </location>
</feature>
<dbReference type="Proteomes" id="UP000317043">
    <property type="component" value="Unassembled WGS sequence"/>
</dbReference>
<dbReference type="Gene3D" id="3.90.1720.10">
    <property type="entry name" value="endopeptidase domain like (from Nostoc punctiforme)"/>
    <property type="match status" value="1"/>
</dbReference>
<evidence type="ECO:0000259" key="8">
    <source>
        <dbReference type="PROSITE" id="PS51935"/>
    </source>
</evidence>
<feature type="compositionally biased region" description="Low complexity" evidence="6">
    <location>
        <begin position="34"/>
        <end position="44"/>
    </location>
</feature>
<evidence type="ECO:0000256" key="7">
    <source>
        <dbReference type="SAM" id="SignalP"/>
    </source>
</evidence>
<feature type="compositionally biased region" description="Basic and acidic residues" evidence="6">
    <location>
        <begin position="383"/>
        <end position="395"/>
    </location>
</feature>
<feature type="region of interest" description="Disordered" evidence="6">
    <location>
        <begin position="383"/>
        <end position="435"/>
    </location>
</feature>
<feature type="chain" id="PRO_5021717760" evidence="7">
    <location>
        <begin position="34"/>
        <end position="435"/>
    </location>
</feature>
<gene>
    <name evidence="9" type="ORF">FB566_3539</name>
</gene>
<dbReference type="InterPro" id="IPR000064">
    <property type="entry name" value="NLP_P60_dom"/>
</dbReference>
<keyword evidence="5" id="KW-0175">Coiled coil</keyword>
<dbReference type="GO" id="GO:0006508">
    <property type="term" value="P:proteolysis"/>
    <property type="evidence" value="ECO:0007669"/>
    <property type="project" value="UniProtKB-KW"/>
</dbReference>
<dbReference type="PANTHER" id="PTHR47359:SF3">
    <property type="entry name" value="NLP_P60 DOMAIN-CONTAINING PROTEIN-RELATED"/>
    <property type="match status" value="1"/>
</dbReference>
<protein>
    <submittedName>
        <fullName evidence="9">NlpC/P60 family protein</fullName>
    </submittedName>
</protein>
<dbReference type="InterPro" id="IPR038765">
    <property type="entry name" value="Papain-like_cys_pep_sf"/>
</dbReference>
<dbReference type="PANTHER" id="PTHR47359">
    <property type="entry name" value="PEPTIDOGLYCAN DL-ENDOPEPTIDASE CWLO"/>
    <property type="match status" value="1"/>
</dbReference>
<keyword evidence="4" id="KW-0788">Thiol protease</keyword>
<comment type="caution">
    <text evidence="9">The sequence shown here is derived from an EMBL/GenBank/DDBJ whole genome shotgun (WGS) entry which is preliminary data.</text>
</comment>
<evidence type="ECO:0000256" key="4">
    <source>
        <dbReference type="ARBA" id="ARBA00022807"/>
    </source>
</evidence>
<proteinExistence type="inferred from homology"/>
<feature type="signal peptide" evidence="7">
    <location>
        <begin position="1"/>
        <end position="33"/>
    </location>
</feature>
<dbReference type="InterPro" id="IPR051794">
    <property type="entry name" value="PG_Endopeptidase_C40"/>
</dbReference>
<feature type="domain" description="NlpC/P60" evidence="8">
    <location>
        <begin position="255"/>
        <end position="384"/>
    </location>
</feature>
<evidence type="ECO:0000256" key="3">
    <source>
        <dbReference type="ARBA" id="ARBA00022801"/>
    </source>
</evidence>
<dbReference type="InParanoid" id="A0A543AZE6"/>
<dbReference type="SUPFAM" id="SSF54001">
    <property type="entry name" value="Cysteine proteinases"/>
    <property type="match status" value="1"/>
</dbReference>
<evidence type="ECO:0000256" key="5">
    <source>
        <dbReference type="SAM" id="Coils"/>
    </source>
</evidence>
<sequence length="435" mass="46120">MRIIPRSRRLGRIVLACGTAIVLLAAAPTAALADPPEVMVPDGGSRPDGDPGTVGGDPLPSSGDSPVAGPGVSRGPYANRIAELARNVAAVGEATTAAIEEVQLRADTRQAAFEHWYDQQVRADELTELVADMAAQAYQESGSQIQGVTDEFDRLFELYPTLLTDDLTTIQQEANDAVSDAAVALAGYDAASAAETIAITTRDGLSDELKTQTEKLEDLIDKNAEAIALQEEQAERNPDHQLGDIGTDIDGWQAAPAAQDAVRYAVAQVGKPYEWGAVGPNTFDCSGLVLTAYGKQGVQLPRVANDQFRATRTMAVDVSKMLPGDLIFYGDRAGDWTSVYHVGIYIGDGQMVHAPRPGDSVKVVPVWFSDFFGAHRVIAAVKVDDSTPEEPKEPETSPSPEPNPSPSTEPDDQPSEEPSSETTTSEPGPSPTPTG</sequence>
<dbReference type="RefSeq" id="WP_142041668.1">
    <property type="nucleotide sequence ID" value="NZ_JBHTGS010000001.1"/>
</dbReference>
<keyword evidence="2" id="KW-0645">Protease</keyword>
<feature type="coiled-coil region" evidence="5">
    <location>
        <begin position="202"/>
        <end position="229"/>
    </location>
</feature>